<comment type="function">
    <text evidence="1">Multidrug efflux pump.</text>
</comment>
<evidence type="ECO:0000313" key="8">
    <source>
        <dbReference type="Proteomes" id="UP000053398"/>
    </source>
</evidence>
<dbReference type="InterPro" id="IPR050222">
    <property type="entry name" value="MATE_MdtK"/>
</dbReference>
<evidence type="ECO:0000256" key="2">
    <source>
        <dbReference type="ARBA" id="ARBA00010199"/>
    </source>
</evidence>
<dbReference type="GO" id="GO:0005886">
    <property type="term" value="C:plasma membrane"/>
    <property type="evidence" value="ECO:0007669"/>
    <property type="project" value="TreeGrafter"/>
</dbReference>
<proteinExistence type="inferred from homology"/>
<dbReference type="PANTHER" id="PTHR43298">
    <property type="entry name" value="MULTIDRUG RESISTANCE PROTEIN NORM-RELATED"/>
    <property type="match status" value="1"/>
</dbReference>
<name>A0A101PPN4_STRCK</name>
<evidence type="ECO:0000256" key="4">
    <source>
        <dbReference type="ARBA" id="ARBA00022448"/>
    </source>
</evidence>
<keyword evidence="6" id="KW-1133">Transmembrane helix</keyword>
<evidence type="ECO:0000313" key="7">
    <source>
        <dbReference type="EMBL" id="KUN15381.1"/>
    </source>
</evidence>
<feature type="transmembrane region" description="Helical" evidence="6">
    <location>
        <begin position="85"/>
        <end position="110"/>
    </location>
</feature>
<feature type="transmembrane region" description="Helical" evidence="6">
    <location>
        <begin position="320"/>
        <end position="341"/>
    </location>
</feature>
<keyword evidence="4" id="KW-0813">Transport</keyword>
<feature type="transmembrane region" description="Helical" evidence="6">
    <location>
        <begin position="259"/>
        <end position="282"/>
    </location>
</feature>
<keyword evidence="6" id="KW-0472">Membrane</keyword>
<feature type="transmembrane region" description="Helical" evidence="6">
    <location>
        <begin position="288"/>
        <end position="308"/>
    </location>
</feature>
<accession>A0A101PPN4</accession>
<evidence type="ECO:0000256" key="3">
    <source>
        <dbReference type="ARBA" id="ARBA00020268"/>
    </source>
</evidence>
<feature type="transmembrane region" description="Helical" evidence="6">
    <location>
        <begin position="413"/>
        <end position="435"/>
    </location>
</feature>
<keyword evidence="8" id="KW-1185">Reference proteome</keyword>
<dbReference type="RefSeq" id="WP_059267155.1">
    <property type="nucleotide sequence ID" value="NZ_KQ948381.1"/>
</dbReference>
<dbReference type="EMBL" id="LMWP01000072">
    <property type="protein sequence ID" value="KUN15381.1"/>
    <property type="molecule type" value="Genomic_DNA"/>
</dbReference>
<feature type="transmembrane region" description="Helical" evidence="6">
    <location>
        <begin position="353"/>
        <end position="374"/>
    </location>
</feature>
<evidence type="ECO:0000256" key="5">
    <source>
        <dbReference type="ARBA" id="ARBA00031636"/>
    </source>
</evidence>
<feature type="transmembrane region" description="Helical" evidence="6">
    <location>
        <begin position="130"/>
        <end position="147"/>
    </location>
</feature>
<feature type="transmembrane region" description="Helical" evidence="6">
    <location>
        <begin position="52"/>
        <end position="73"/>
    </location>
</feature>
<feature type="transmembrane region" description="Helical" evidence="6">
    <location>
        <begin position="386"/>
        <end position="407"/>
    </location>
</feature>
<feature type="transmembrane region" description="Helical" evidence="6">
    <location>
        <begin position="12"/>
        <end position="37"/>
    </location>
</feature>
<gene>
    <name evidence="7" type="ORF">AQJ11_43370</name>
</gene>
<dbReference type="Pfam" id="PF01554">
    <property type="entry name" value="MatE"/>
    <property type="match status" value="2"/>
</dbReference>
<keyword evidence="6" id="KW-0812">Transmembrane</keyword>
<evidence type="ECO:0000256" key="1">
    <source>
        <dbReference type="ARBA" id="ARBA00003408"/>
    </source>
</evidence>
<dbReference type="GO" id="GO:0015297">
    <property type="term" value="F:antiporter activity"/>
    <property type="evidence" value="ECO:0007669"/>
    <property type="project" value="InterPro"/>
</dbReference>
<dbReference type="GO" id="GO:0042910">
    <property type="term" value="F:xenobiotic transmembrane transporter activity"/>
    <property type="evidence" value="ECO:0007669"/>
    <property type="project" value="InterPro"/>
</dbReference>
<comment type="similarity">
    <text evidence="2">Belongs to the multi antimicrobial extrusion (MATE) (TC 2.A.66.1) family.</text>
</comment>
<organism evidence="7 8">
    <name type="scientific">Streptomyces corchorusii</name>
    <name type="common">Streptomyces chibaensis</name>
    <dbReference type="NCBI Taxonomy" id="1903"/>
    <lineage>
        <taxon>Bacteria</taxon>
        <taxon>Bacillati</taxon>
        <taxon>Actinomycetota</taxon>
        <taxon>Actinomycetes</taxon>
        <taxon>Kitasatosporales</taxon>
        <taxon>Streptomycetaceae</taxon>
        <taxon>Streptomyces</taxon>
    </lineage>
</organism>
<dbReference type="PANTHER" id="PTHR43298:SF2">
    <property type="entry name" value="FMN_FAD EXPORTER YEEO-RELATED"/>
    <property type="match status" value="1"/>
</dbReference>
<dbReference type="Proteomes" id="UP000053398">
    <property type="component" value="Unassembled WGS sequence"/>
</dbReference>
<feature type="transmembrane region" description="Helical" evidence="6">
    <location>
        <begin position="159"/>
        <end position="179"/>
    </location>
</feature>
<sequence length="454" mass="48791">MEHTRFTVRNYTGYTSVVFGLGVVSVGFGALDLIMVAPKGLDQAAAVGQADVLISAIYAVFIGVVDVFSSRLAMAEGEQRTSHRLPVLGTALLLLLIPCQLLGIALGLGIEPLMRATGQKAELIPLVGDYVQVRTYGIALVLGYIVISESLKICGLKNLSAVNLVFGLAVNALFNWVFLDTGAARLFASPAQAVAASTLVAQAAMATTGGIVLVRRLRTRPDRFVRPRRLEVLTEFRSMARTAPGIGLRHFNDYLGTTIPLLFIGTLGVVQLAAAAVATKIYTLFCRVPQACFAGSFVFYGYALGRGADDLTRTVRKMRLYAAVPTAVATAVTALAAPWLVDAFASPGLDRDLARNLLLAYLLYVPAYFFEQIFGEMLTVQQRGGLLFVSSTAVTYLLTIPLAWYSVFALDSTFLAVACKGIPTAVLAFVFWRALRRTGRPGADRAESEMSLAQ</sequence>
<dbReference type="AlphaFoldDB" id="A0A101PPN4"/>
<protein>
    <recommendedName>
        <fullName evidence="3">Probable multidrug resistance protein NorM</fullName>
    </recommendedName>
    <alternativeName>
        <fullName evidence="5">Multidrug-efflux transporter</fullName>
    </alternativeName>
</protein>
<evidence type="ECO:0000256" key="6">
    <source>
        <dbReference type="SAM" id="Phobius"/>
    </source>
</evidence>
<feature type="transmembrane region" description="Helical" evidence="6">
    <location>
        <begin position="191"/>
        <end position="214"/>
    </location>
</feature>
<comment type="caution">
    <text evidence="7">The sequence shown here is derived from an EMBL/GenBank/DDBJ whole genome shotgun (WGS) entry which is preliminary data.</text>
</comment>
<dbReference type="InterPro" id="IPR002528">
    <property type="entry name" value="MATE_fam"/>
</dbReference>
<reference evidence="7 8" key="1">
    <citation type="submission" date="2015-10" db="EMBL/GenBank/DDBJ databases">
        <title>Draft genome sequence of Streptomyces corchorusii DSM 40340, type strain for the species Streptomyces corchorusii.</title>
        <authorList>
            <person name="Ruckert C."/>
            <person name="Winkler A."/>
            <person name="Kalinowski J."/>
            <person name="Kampfer P."/>
            <person name="Glaeser S."/>
        </authorList>
    </citation>
    <scope>NUCLEOTIDE SEQUENCE [LARGE SCALE GENOMIC DNA]</scope>
    <source>
        <strain evidence="7 8">DSM 40340</strain>
    </source>
</reference>